<name>A0ABU3EG52_9RHOB</name>
<dbReference type="Pfam" id="PF07993">
    <property type="entry name" value="NAD_binding_4"/>
    <property type="match status" value="1"/>
</dbReference>
<dbReference type="Gene3D" id="3.40.50.720">
    <property type="entry name" value="NAD(P)-binding Rossmann-like Domain"/>
    <property type="match status" value="1"/>
</dbReference>
<dbReference type="Gene3D" id="3.30.300.30">
    <property type="match status" value="1"/>
</dbReference>
<sequence>MSQPYASIADEIATALTRFADLTALRDRRQSMTYAELGGFIAAARPTLAEQKAVAVYGVPGTLFGAAVTACVVDGRPFVHLDPAMPKAVLENIVAELGISLILTSQPPRPDQLPAGCRVVDAAGFLGAAPADITAAPVRPTDAIYLVATSGTTGRPKCIPVTHDAALLSYHWREEYAPYSPGMKVGVYIFAIWEMFRPLRFGSEICFPTLQELLSPQGLAAFITDHGIQEMLFTPSFLEKILGPVDAAVGAALPLARVILNGEVVHDRLIAEIQTKLPQVTLWNLYSICETHDICMSKVTGLRDKAAGTAVGKAMPHLRAVVLDHEDRPCPPGTAGLLHFEGPRMLGPGYVDRPGETARRFRELVIDGHEMRLYDTGDQGIVAADGQITVLGRVAHMLKLRGHSIQTAELTQTMAGLLDFGQAIPWVRDIQGSGQALVFYYTADAEQAARNASRWQGGGPRIPAALAHALRQVLPAYCIPSYLVRLQEIPIHQVSGKCDFKALPEIAVQADADGEFAVLTQVARIMRCDAAALDPDRSFHDLGGDSLMCVDLVLALEESYGRRVDFDWALNLPLARLHQLLTNDSGASVARVDRPGLFLTGATGFLGGHVLAAALDRLPADQVVYCLVRPGNRDPQTRLQGVVPAQHQGRVVVLAGQIDVPMFGLDAATYAGLSRQVSHVIHCAATVNLAVDRERMEEWSRAGISNVVQFCRDAGADLRFSSSTAVFPETGGPFAEGPARLFDGCSGYGAAKIAAEAEIAGSGLPAAIVRLPSLYDMDAPNPRDICEIVLAACREAGAIPRGLTFPMTDVRAAAAFLTGLTPPTGVAWFNLIADAAIAPDANHMAVLDRTEWLDRVRLSDGVRRLIEADAQILAADARFDNAAAKAAWRGDYAAICDAPRLIGQRLHQSEPALI</sequence>
<dbReference type="PANTHER" id="PTHR44845">
    <property type="entry name" value="CARRIER DOMAIN-CONTAINING PROTEIN"/>
    <property type="match status" value="1"/>
</dbReference>
<evidence type="ECO:0000259" key="3">
    <source>
        <dbReference type="PROSITE" id="PS50075"/>
    </source>
</evidence>
<comment type="caution">
    <text evidence="4">The sequence shown here is derived from an EMBL/GenBank/DDBJ whole genome shotgun (WGS) entry which is preliminary data.</text>
</comment>
<dbReference type="PROSITE" id="PS50075">
    <property type="entry name" value="CARRIER"/>
    <property type="match status" value="1"/>
</dbReference>
<dbReference type="PROSITE" id="PS00455">
    <property type="entry name" value="AMP_BINDING"/>
    <property type="match status" value="1"/>
</dbReference>
<feature type="domain" description="Carrier" evidence="3">
    <location>
        <begin position="509"/>
        <end position="588"/>
    </location>
</feature>
<evidence type="ECO:0000256" key="1">
    <source>
        <dbReference type="ARBA" id="ARBA00022450"/>
    </source>
</evidence>
<dbReference type="PANTHER" id="PTHR44845:SF6">
    <property type="entry name" value="BETA-ALANINE-ACTIVATING ENZYME"/>
    <property type="match status" value="1"/>
</dbReference>
<reference evidence="5" key="1">
    <citation type="submission" date="2023-07" db="EMBL/GenBank/DDBJ databases">
        <title>Characterization of two Paracoccaceae strains isolated from Phycosphere and proposal of Xinfangfangia lacusdiani sp. nov.</title>
        <authorList>
            <person name="Deng Y."/>
            <person name="Zhang Y.Q."/>
        </authorList>
    </citation>
    <scope>NUCLEOTIDE SEQUENCE [LARGE SCALE GENOMIC DNA]</scope>
    <source>
        <strain evidence="5">CPCC 101403</strain>
    </source>
</reference>
<dbReference type="SUPFAM" id="SSF47336">
    <property type="entry name" value="ACP-like"/>
    <property type="match status" value="1"/>
</dbReference>
<dbReference type="InterPro" id="IPR036291">
    <property type="entry name" value="NAD(P)-bd_dom_sf"/>
</dbReference>
<keyword evidence="2" id="KW-0597">Phosphoprotein</keyword>
<dbReference type="InterPro" id="IPR013120">
    <property type="entry name" value="FAR_NAD-bd"/>
</dbReference>
<protein>
    <submittedName>
        <fullName evidence="4">AMP-binding protein</fullName>
    </submittedName>
</protein>
<keyword evidence="5" id="KW-1185">Reference proteome</keyword>
<dbReference type="SUPFAM" id="SSF51735">
    <property type="entry name" value="NAD(P)-binding Rossmann-fold domains"/>
    <property type="match status" value="1"/>
</dbReference>
<evidence type="ECO:0000313" key="4">
    <source>
        <dbReference type="EMBL" id="MDT1062435.1"/>
    </source>
</evidence>
<dbReference type="Pfam" id="PF00550">
    <property type="entry name" value="PP-binding"/>
    <property type="match status" value="1"/>
</dbReference>
<dbReference type="InterPro" id="IPR036736">
    <property type="entry name" value="ACP-like_sf"/>
</dbReference>
<proteinExistence type="predicted"/>
<dbReference type="InterPro" id="IPR020845">
    <property type="entry name" value="AMP-binding_CS"/>
</dbReference>
<evidence type="ECO:0000313" key="5">
    <source>
        <dbReference type="Proteomes" id="UP001251085"/>
    </source>
</evidence>
<dbReference type="InterPro" id="IPR020806">
    <property type="entry name" value="PKS_PP-bd"/>
</dbReference>
<gene>
    <name evidence="4" type="ORF">RM190_11220</name>
</gene>
<evidence type="ECO:0000256" key="2">
    <source>
        <dbReference type="ARBA" id="ARBA00022553"/>
    </source>
</evidence>
<dbReference type="SUPFAM" id="SSF56801">
    <property type="entry name" value="Acetyl-CoA synthetase-like"/>
    <property type="match status" value="1"/>
</dbReference>
<organism evidence="4 5">
    <name type="scientific">Paracoccus broussonetiae</name>
    <dbReference type="NCBI Taxonomy" id="3075834"/>
    <lineage>
        <taxon>Bacteria</taxon>
        <taxon>Pseudomonadati</taxon>
        <taxon>Pseudomonadota</taxon>
        <taxon>Alphaproteobacteria</taxon>
        <taxon>Rhodobacterales</taxon>
        <taxon>Paracoccaceae</taxon>
        <taxon>Paracoccus</taxon>
    </lineage>
</organism>
<dbReference type="InterPro" id="IPR000873">
    <property type="entry name" value="AMP-dep_synth/lig_dom"/>
</dbReference>
<keyword evidence="1" id="KW-0596">Phosphopantetheine</keyword>
<dbReference type="RefSeq" id="WP_311759531.1">
    <property type="nucleotide sequence ID" value="NZ_JAVRQI010000007.1"/>
</dbReference>
<dbReference type="Pfam" id="PF00501">
    <property type="entry name" value="AMP-binding"/>
    <property type="match status" value="1"/>
</dbReference>
<dbReference type="Proteomes" id="UP001251085">
    <property type="component" value="Unassembled WGS sequence"/>
</dbReference>
<dbReference type="SMART" id="SM00823">
    <property type="entry name" value="PKS_PP"/>
    <property type="match status" value="1"/>
</dbReference>
<dbReference type="Gene3D" id="3.40.50.12780">
    <property type="entry name" value="N-terminal domain of ligase-like"/>
    <property type="match status" value="1"/>
</dbReference>
<accession>A0ABU3EG52</accession>
<dbReference type="Gene3D" id="1.10.1200.10">
    <property type="entry name" value="ACP-like"/>
    <property type="match status" value="1"/>
</dbReference>
<dbReference type="InterPro" id="IPR045851">
    <property type="entry name" value="AMP-bd_C_sf"/>
</dbReference>
<dbReference type="EMBL" id="JAVRQI010000007">
    <property type="protein sequence ID" value="MDT1062435.1"/>
    <property type="molecule type" value="Genomic_DNA"/>
</dbReference>
<dbReference type="InterPro" id="IPR042099">
    <property type="entry name" value="ANL_N_sf"/>
</dbReference>
<dbReference type="InterPro" id="IPR009081">
    <property type="entry name" value="PP-bd_ACP"/>
</dbReference>